<dbReference type="PANTHER" id="PTHR31376:SF10">
    <property type="entry name" value="PURINE PERMEASE 5-RELATED"/>
    <property type="match status" value="1"/>
</dbReference>
<dbReference type="GO" id="GO:0016020">
    <property type="term" value="C:membrane"/>
    <property type="evidence" value="ECO:0007669"/>
    <property type="project" value="UniProtKB-SubCell"/>
</dbReference>
<organism evidence="8">
    <name type="scientific">Spongospora subterranea</name>
    <dbReference type="NCBI Taxonomy" id="70186"/>
    <lineage>
        <taxon>Eukaryota</taxon>
        <taxon>Sar</taxon>
        <taxon>Rhizaria</taxon>
        <taxon>Endomyxa</taxon>
        <taxon>Phytomyxea</taxon>
        <taxon>Plasmodiophorida</taxon>
        <taxon>Plasmodiophoridae</taxon>
        <taxon>Spongospora</taxon>
    </lineage>
</organism>
<evidence type="ECO:0000256" key="4">
    <source>
        <dbReference type="ARBA" id="ARBA00022692"/>
    </source>
</evidence>
<dbReference type="GO" id="GO:0005345">
    <property type="term" value="F:purine nucleobase transmembrane transporter activity"/>
    <property type="evidence" value="ECO:0007669"/>
    <property type="project" value="UniProtKB-ARBA"/>
</dbReference>
<sequence>MTDSTPNPGAFEPCTAIEFSAKTLTDDSQANEAHIRRRLLKIVSIFVLSLSIIASASSHTLCAQPFKKDLGIKGLELPWLHSIITSGSFPFGFVIWLIIARGKIEVPSWARWRSYAVLAFFNAADILFGSFALNILPAAQYAILRGSSLIFVVILSKVMTRKQFNIWQYTAVGLMSVAVVLMTITDTTDPEKRRELLDLSGNKVWGIFAAITGSVFVSLLSVATQKLFAADQSKGDLQFVCQINCCQSFLATVMLLPIAFFTEEFHSLSTNLATISAAGFMPKMLWLLAGMSISAPIMLFANIGLTSVTSATFARSLGGPRRIVIIVMSWLLFNQEINVLTAIAALFMTLSLGIYIYGGHRLQQSKQSSK</sequence>
<dbReference type="Pfam" id="PF16913">
    <property type="entry name" value="PUNUT"/>
    <property type="match status" value="1"/>
</dbReference>
<feature type="transmembrane region" description="Helical" evidence="7">
    <location>
        <begin position="166"/>
        <end position="184"/>
    </location>
</feature>
<evidence type="ECO:0000256" key="2">
    <source>
        <dbReference type="ARBA" id="ARBA00006213"/>
    </source>
</evidence>
<dbReference type="SUPFAM" id="SSF103481">
    <property type="entry name" value="Multidrug resistance efflux transporter EmrE"/>
    <property type="match status" value="1"/>
</dbReference>
<comment type="similarity">
    <text evidence="2">Belongs to the purine permeases (TC 2.A.7.14) family.</text>
</comment>
<feature type="transmembrane region" description="Helical" evidence="7">
    <location>
        <begin position="204"/>
        <end position="225"/>
    </location>
</feature>
<dbReference type="InterPro" id="IPR030182">
    <property type="entry name" value="PUP_plant"/>
</dbReference>
<keyword evidence="5 7" id="KW-1133">Transmembrane helix</keyword>
<feature type="transmembrane region" description="Helical" evidence="7">
    <location>
        <begin position="112"/>
        <end position="133"/>
    </location>
</feature>
<evidence type="ECO:0000256" key="3">
    <source>
        <dbReference type="ARBA" id="ARBA00022448"/>
    </source>
</evidence>
<dbReference type="GO" id="GO:0015211">
    <property type="term" value="F:purine nucleoside transmembrane transporter activity"/>
    <property type="evidence" value="ECO:0007669"/>
    <property type="project" value="InterPro"/>
</dbReference>
<keyword evidence="6 7" id="KW-0472">Membrane</keyword>
<evidence type="ECO:0000313" key="8">
    <source>
        <dbReference type="EMBL" id="CRZ10097.1"/>
    </source>
</evidence>
<name>A0A0H5R8Q2_9EUKA</name>
<evidence type="ECO:0000256" key="5">
    <source>
        <dbReference type="ARBA" id="ARBA00022989"/>
    </source>
</evidence>
<keyword evidence="3" id="KW-0813">Transport</keyword>
<feature type="transmembrane region" description="Helical" evidence="7">
    <location>
        <begin position="280"/>
        <end position="301"/>
    </location>
</feature>
<evidence type="ECO:0000256" key="6">
    <source>
        <dbReference type="ARBA" id="ARBA00023136"/>
    </source>
</evidence>
<accession>A0A0H5R8Q2</accession>
<keyword evidence="4 7" id="KW-0812">Transmembrane</keyword>
<feature type="transmembrane region" description="Helical" evidence="7">
    <location>
        <begin position="339"/>
        <end position="358"/>
    </location>
</feature>
<protein>
    <recommendedName>
        <fullName evidence="9">Sugar phosphate transporter domain-containing protein</fullName>
    </recommendedName>
</protein>
<dbReference type="EMBL" id="HACM01009655">
    <property type="protein sequence ID" value="CRZ10097.1"/>
    <property type="molecule type" value="Transcribed_RNA"/>
</dbReference>
<dbReference type="InterPro" id="IPR037185">
    <property type="entry name" value="EmrE-like"/>
</dbReference>
<evidence type="ECO:0000256" key="7">
    <source>
        <dbReference type="SAM" id="Phobius"/>
    </source>
</evidence>
<feature type="transmembrane region" description="Helical" evidence="7">
    <location>
        <begin position="139"/>
        <end position="159"/>
    </location>
</feature>
<feature type="transmembrane region" description="Helical" evidence="7">
    <location>
        <begin position="39"/>
        <end position="59"/>
    </location>
</feature>
<feature type="transmembrane region" description="Helical" evidence="7">
    <location>
        <begin position="79"/>
        <end position="100"/>
    </location>
</feature>
<reference evidence="8" key="1">
    <citation type="submission" date="2015-04" db="EMBL/GenBank/DDBJ databases">
        <title>The genome sequence of the plant pathogenic Rhizarian Plasmodiophora brassicae reveals insights in its biotrophic life cycle and the origin of chitin synthesis.</title>
        <authorList>
            <person name="Schwelm A."/>
            <person name="Fogelqvist J."/>
            <person name="Knaust A."/>
            <person name="Julke S."/>
            <person name="Lilja T."/>
            <person name="Dhandapani V."/>
            <person name="Bonilla-Rosso G."/>
            <person name="Karlsson M."/>
            <person name="Shevchenko A."/>
            <person name="Choi S.R."/>
            <person name="Kim H.G."/>
            <person name="Park J.Y."/>
            <person name="Lim Y.P."/>
            <person name="Ludwig-Muller J."/>
            <person name="Dixelius C."/>
        </authorList>
    </citation>
    <scope>NUCLEOTIDE SEQUENCE</scope>
    <source>
        <tissue evidence="8">Potato root galls</tissue>
    </source>
</reference>
<proteinExistence type="inferred from homology"/>
<dbReference type="PANTHER" id="PTHR31376">
    <property type="entry name" value="OS09G0467300 PROTEIN-RELATED"/>
    <property type="match status" value="1"/>
</dbReference>
<comment type="subcellular location">
    <subcellularLocation>
        <location evidence="1">Membrane</location>
    </subcellularLocation>
</comment>
<evidence type="ECO:0008006" key="9">
    <source>
        <dbReference type="Google" id="ProtNLM"/>
    </source>
</evidence>
<evidence type="ECO:0000256" key="1">
    <source>
        <dbReference type="ARBA" id="ARBA00004370"/>
    </source>
</evidence>
<dbReference type="AlphaFoldDB" id="A0A0H5R8Q2"/>